<dbReference type="PROSITE" id="PS50206">
    <property type="entry name" value="RHODANESE_3"/>
    <property type="match status" value="1"/>
</dbReference>
<dbReference type="InterPro" id="IPR050229">
    <property type="entry name" value="GlpE_sulfurtransferase"/>
</dbReference>
<proteinExistence type="predicted"/>
<dbReference type="Pfam" id="PF00581">
    <property type="entry name" value="Rhodanese"/>
    <property type="match status" value="1"/>
</dbReference>
<dbReference type="RefSeq" id="WP_015797636.1">
    <property type="nucleotide sequence ID" value="NC_013124.1"/>
</dbReference>
<dbReference type="Proteomes" id="UP000000771">
    <property type="component" value="Chromosome"/>
</dbReference>
<dbReference type="GO" id="GO:0004792">
    <property type="term" value="F:thiosulfate-cyanide sulfurtransferase activity"/>
    <property type="evidence" value="ECO:0007669"/>
    <property type="project" value="InterPro"/>
</dbReference>
<dbReference type="eggNOG" id="COG0607">
    <property type="taxonomic scope" value="Bacteria"/>
</dbReference>
<organism evidence="2 3">
    <name type="scientific">Acidimicrobium ferrooxidans (strain DSM 10331 / JCM 15462 / NBRC 103882 / ICP)</name>
    <dbReference type="NCBI Taxonomy" id="525909"/>
    <lineage>
        <taxon>Bacteria</taxon>
        <taxon>Bacillati</taxon>
        <taxon>Actinomycetota</taxon>
        <taxon>Acidimicrobiia</taxon>
        <taxon>Acidimicrobiales</taxon>
        <taxon>Acidimicrobiaceae</taxon>
        <taxon>Acidimicrobium</taxon>
    </lineage>
</organism>
<sequence>MIREIDIHHFAAAHQDGAFVVDVRDPWEYESGHVPGAKNIPLSHLPRRIHELPRDKDVHVICASGSRSYAAAQLLAGSGLRAVSVRGGTNAWIRAGKPTLNGSRENVA</sequence>
<keyword evidence="3" id="KW-1185">Reference proteome</keyword>
<reference evidence="2 3" key="1">
    <citation type="journal article" date="2009" name="Stand. Genomic Sci.">
        <title>Complete genome sequence of Acidimicrobium ferrooxidans type strain (ICP).</title>
        <authorList>
            <person name="Clum A."/>
            <person name="Nolan M."/>
            <person name="Lang E."/>
            <person name="Glavina Del Rio T."/>
            <person name="Tice H."/>
            <person name="Copeland A."/>
            <person name="Cheng J.F."/>
            <person name="Lucas S."/>
            <person name="Chen F."/>
            <person name="Bruce D."/>
            <person name="Goodwin L."/>
            <person name="Pitluck S."/>
            <person name="Ivanova N."/>
            <person name="Mavrommatis K."/>
            <person name="Mikhailova N."/>
            <person name="Pati A."/>
            <person name="Chen A."/>
            <person name="Palaniappan K."/>
            <person name="Goker M."/>
            <person name="Spring S."/>
            <person name="Land M."/>
            <person name="Hauser L."/>
            <person name="Chang Y.J."/>
            <person name="Jeffries C.C."/>
            <person name="Chain P."/>
            <person name="Bristow J."/>
            <person name="Eisen J.A."/>
            <person name="Markowitz V."/>
            <person name="Hugenholtz P."/>
            <person name="Kyrpides N.C."/>
            <person name="Klenk H.P."/>
            <person name="Lapidus A."/>
        </authorList>
    </citation>
    <scope>NUCLEOTIDE SEQUENCE [LARGE SCALE GENOMIC DNA]</scope>
    <source>
        <strain evidence="3">DSM 10331 / JCM 15462 / NBRC 103882 / ICP</strain>
    </source>
</reference>
<dbReference type="SUPFAM" id="SSF52821">
    <property type="entry name" value="Rhodanese/Cell cycle control phosphatase"/>
    <property type="match status" value="1"/>
</dbReference>
<evidence type="ECO:0000313" key="3">
    <source>
        <dbReference type="Proteomes" id="UP000000771"/>
    </source>
</evidence>
<feature type="domain" description="Rhodanese" evidence="1">
    <location>
        <begin position="14"/>
        <end position="101"/>
    </location>
</feature>
<accession>C7M233</accession>
<dbReference type="InterPro" id="IPR001763">
    <property type="entry name" value="Rhodanese-like_dom"/>
</dbReference>
<dbReference type="PROSITE" id="PS00380">
    <property type="entry name" value="RHODANESE_1"/>
    <property type="match status" value="1"/>
</dbReference>
<dbReference type="CDD" id="cd00158">
    <property type="entry name" value="RHOD"/>
    <property type="match status" value="1"/>
</dbReference>
<dbReference type="InterPro" id="IPR001307">
    <property type="entry name" value="Thiosulphate_STrfase_CS"/>
</dbReference>
<dbReference type="EMBL" id="CP001631">
    <property type="protein sequence ID" value="ACU53131.1"/>
    <property type="molecule type" value="Genomic_DNA"/>
</dbReference>
<dbReference type="STRING" id="525909.Afer_0162"/>
<evidence type="ECO:0000313" key="2">
    <source>
        <dbReference type="EMBL" id="ACU53131.1"/>
    </source>
</evidence>
<dbReference type="HOGENOM" id="CLU_089574_13_0_11"/>
<dbReference type="PANTHER" id="PTHR43031">
    <property type="entry name" value="FAD-DEPENDENT OXIDOREDUCTASE"/>
    <property type="match status" value="1"/>
</dbReference>
<dbReference type="SMART" id="SM00450">
    <property type="entry name" value="RHOD"/>
    <property type="match status" value="1"/>
</dbReference>
<dbReference type="PANTHER" id="PTHR43031:SF1">
    <property type="entry name" value="PYRIDINE NUCLEOTIDE-DISULPHIDE OXIDOREDUCTASE"/>
    <property type="match status" value="1"/>
</dbReference>
<dbReference type="KEGG" id="afo:Afer_0162"/>
<evidence type="ECO:0000259" key="1">
    <source>
        <dbReference type="PROSITE" id="PS50206"/>
    </source>
</evidence>
<name>C7M233_ACIFD</name>
<dbReference type="AlphaFoldDB" id="C7M233"/>
<gene>
    <name evidence="2" type="ordered locus">Afer_0162</name>
</gene>
<dbReference type="InterPro" id="IPR036873">
    <property type="entry name" value="Rhodanese-like_dom_sf"/>
</dbReference>
<dbReference type="Gene3D" id="3.40.250.10">
    <property type="entry name" value="Rhodanese-like domain"/>
    <property type="match status" value="1"/>
</dbReference>
<protein>
    <submittedName>
        <fullName evidence="2">Rhodanese domain protein</fullName>
    </submittedName>
</protein>